<dbReference type="InterPro" id="IPR036396">
    <property type="entry name" value="Cyt_P450_sf"/>
</dbReference>
<organism evidence="8 9">
    <name type="scientific">Herbaspirillum rubrisubalbicans Os34</name>
    <dbReference type="NCBI Taxonomy" id="1235827"/>
    <lineage>
        <taxon>Bacteria</taxon>
        <taxon>Pseudomonadati</taxon>
        <taxon>Pseudomonadota</taxon>
        <taxon>Betaproteobacteria</taxon>
        <taxon>Burkholderiales</taxon>
        <taxon>Oxalobacteraceae</taxon>
        <taxon>Herbaspirillum</taxon>
    </lineage>
</organism>
<dbReference type="CDD" id="cd20629">
    <property type="entry name" value="P450_pinF1-like"/>
    <property type="match status" value="1"/>
</dbReference>
<dbReference type="PRINTS" id="PR00359">
    <property type="entry name" value="BP450"/>
</dbReference>
<dbReference type="InterPro" id="IPR001128">
    <property type="entry name" value="Cyt_P450"/>
</dbReference>
<keyword evidence="6 7" id="KW-0503">Monooxygenase</keyword>
<dbReference type="InterPro" id="IPR002397">
    <property type="entry name" value="Cyt_P450_B"/>
</dbReference>
<keyword evidence="3 7" id="KW-0479">Metal-binding</keyword>
<dbReference type="PANTHER" id="PTHR46696:SF3">
    <property type="entry name" value="PULCHERRIMINIC ACID SYNTHASE"/>
    <property type="match status" value="1"/>
</dbReference>
<comment type="similarity">
    <text evidence="1 7">Belongs to the cytochrome P450 family.</text>
</comment>
<accession>A0A6M3ZTG7</accession>
<dbReference type="EMBL" id="CP008956">
    <property type="protein sequence ID" value="QJQ01533.1"/>
    <property type="molecule type" value="Genomic_DNA"/>
</dbReference>
<protein>
    <submittedName>
        <fullName evidence="8">Cytochrome P450</fullName>
    </submittedName>
</protein>
<dbReference type="Gene3D" id="1.10.630.10">
    <property type="entry name" value="Cytochrome P450"/>
    <property type="match status" value="1"/>
</dbReference>
<evidence type="ECO:0000313" key="9">
    <source>
        <dbReference type="Proteomes" id="UP000501648"/>
    </source>
</evidence>
<dbReference type="RefSeq" id="WP_017454806.1">
    <property type="nucleotide sequence ID" value="NZ_CP008956.1"/>
</dbReference>
<evidence type="ECO:0000256" key="6">
    <source>
        <dbReference type="ARBA" id="ARBA00023033"/>
    </source>
</evidence>
<dbReference type="GO" id="GO:0005506">
    <property type="term" value="F:iron ion binding"/>
    <property type="evidence" value="ECO:0007669"/>
    <property type="project" value="InterPro"/>
</dbReference>
<dbReference type="SUPFAM" id="SSF48264">
    <property type="entry name" value="Cytochrome P450"/>
    <property type="match status" value="1"/>
</dbReference>
<keyword evidence="2 7" id="KW-0349">Heme</keyword>
<evidence type="ECO:0000256" key="7">
    <source>
        <dbReference type="RuleBase" id="RU000461"/>
    </source>
</evidence>
<evidence type="ECO:0000256" key="5">
    <source>
        <dbReference type="ARBA" id="ARBA00023004"/>
    </source>
</evidence>
<evidence type="ECO:0000256" key="1">
    <source>
        <dbReference type="ARBA" id="ARBA00010617"/>
    </source>
</evidence>
<evidence type="ECO:0000313" key="8">
    <source>
        <dbReference type="EMBL" id="QJQ01533.1"/>
    </source>
</evidence>
<dbReference type="Pfam" id="PF00067">
    <property type="entry name" value="p450"/>
    <property type="match status" value="1"/>
</dbReference>
<evidence type="ECO:0000256" key="4">
    <source>
        <dbReference type="ARBA" id="ARBA00023002"/>
    </source>
</evidence>
<dbReference type="PANTHER" id="PTHR46696">
    <property type="entry name" value="P450, PUTATIVE (EUROFUNG)-RELATED"/>
    <property type="match status" value="1"/>
</dbReference>
<keyword evidence="5 7" id="KW-0408">Iron</keyword>
<dbReference type="GO" id="GO:0020037">
    <property type="term" value="F:heme binding"/>
    <property type="evidence" value="ECO:0007669"/>
    <property type="project" value="InterPro"/>
</dbReference>
<keyword evidence="4 7" id="KW-0560">Oxidoreductase</keyword>
<dbReference type="GO" id="GO:0016705">
    <property type="term" value="F:oxidoreductase activity, acting on paired donors, with incorporation or reduction of molecular oxygen"/>
    <property type="evidence" value="ECO:0007669"/>
    <property type="project" value="InterPro"/>
</dbReference>
<dbReference type="Proteomes" id="UP000501648">
    <property type="component" value="Chromosome"/>
</dbReference>
<sequence length="414" mass="46122">MTDIPRLQDFDDVSYDPFIEDELMFGDDADPYPRIAALRRAASVHTASYRSLVGGPVDITANHVAHVTVLGYDEVAQVLADPVTYSNQAYEPNLGVTFGRSISTMDAPEHTRYRRLFQKAFLPNIVSKWGETLVDPVVDSLMTQFQARGRADLVNEFTLHYPFNVIFRQLRLPADDVKVFHKLAIAQTVVIFDRDHGVEASSKLGAYFKALVAQRRAHPGDDLVSMLATAEVDGEYLPEEVLISFLRQLVNAGGDTTYRATSVLLTGLLRNPDQLDAVRRDRTLVPKAIEEALRWDGPVLMQSRMATTDTVLGGVEIAAGTFIDVIAGGANRDESRFVDPDRFDIFRTQSARHFSFSYGPHVCIGQHLARVEMTRALNAVLDRLPNVRLDPDMPAPAIKGIMMRVPQSIHVLFD</sequence>
<dbReference type="GO" id="GO:0004497">
    <property type="term" value="F:monooxygenase activity"/>
    <property type="evidence" value="ECO:0007669"/>
    <property type="project" value="UniProtKB-KW"/>
</dbReference>
<name>A0A6M3ZTG7_9BURK</name>
<dbReference type="AlphaFoldDB" id="A0A6M3ZTG7"/>
<dbReference type="FunFam" id="1.10.630.10:FF:000018">
    <property type="entry name" value="Cytochrome P450 monooxygenase"/>
    <property type="match status" value="1"/>
</dbReference>
<evidence type="ECO:0000256" key="3">
    <source>
        <dbReference type="ARBA" id="ARBA00022723"/>
    </source>
</evidence>
<evidence type="ECO:0000256" key="2">
    <source>
        <dbReference type="ARBA" id="ARBA00022617"/>
    </source>
</evidence>
<proteinExistence type="inferred from homology"/>
<gene>
    <name evidence="8" type="ORF">C798_15185</name>
</gene>
<reference evidence="8 9" key="1">
    <citation type="journal article" date="2012" name="J. Bacteriol.">
        <title>Genome sequence of the pathogenic Herbaspirillum seropedicae strain Os34, isolated from rice roots.</title>
        <authorList>
            <person name="Ye W."/>
            <person name="Ye S."/>
            <person name="Liu J."/>
            <person name="Chang S."/>
            <person name="Chen M."/>
            <person name="Zhu B."/>
            <person name="Guo L."/>
            <person name="An Q."/>
        </authorList>
    </citation>
    <scope>NUCLEOTIDE SEQUENCE [LARGE SCALE GENOMIC DNA]</scope>
    <source>
        <strain evidence="8 9">Os34</strain>
    </source>
</reference>
<dbReference type="PROSITE" id="PS00086">
    <property type="entry name" value="CYTOCHROME_P450"/>
    <property type="match status" value="1"/>
</dbReference>
<dbReference type="InterPro" id="IPR017972">
    <property type="entry name" value="Cyt_P450_CS"/>
</dbReference>